<gene>
    <name evidence="9" type="primary">uraH</name>
    <name evidence="9" type="ORF">ACFO5Q_00820</name>
</gene>
<dbReference type="InterPro" id="IPR023419">
    <property type="entry name" value="Transthyretin_CS"/>
</dbReference>
<evidence type="ECO:0000259" key="8">
    <source>
        <dbReference type="Pfam" id="PF00576"/>
    </source>
</evidence>
<evidence type="ECO:0000256" key="4">
    <source>
        <dbReference type="ARBA" id="ARBA00011881"/>
    </source>
</evidence>
<dbReference type="PROSITE" id="PS00769">
    <property type="entry name" value="TRANSTHYRETIN_2"/>
    <property type="match status" value="1"/>
</dbReference>
<dbReference type="CDD" id="cd05822">
    <property type="entry name" value="TLP_HIUase"/>
    <property type="match status" value="1"/>
</dbReference>
<dbReference type="RefSeq" id="WP_068150807.1">
    <property type="nucleotide sequence ID" value="NZ_JBHSCR010000001.1"/>
</dbReference>
<dbReference type="InterPro" id="IPR023416">
    <property type="entry name" value="Transthyretin/HIU_hydrolase_d"/>
</dbReference>
<evidence type="ECO:0000256" key="2">
    <source>
        <dbReference type="ARBA" id="ARBA00002704"/>
    </source>
</evidence>
<dbReference type="Gene3D" id="2.60.40.180">
    <property type="entry name" value="Transthyretin/hydroxyisourate hydrolase domain"/>
    <property type="match status" value="1"/>
</dbReference>
<dbReference type="EMBL" id="JBHSCR010000001">
    <property type="protein sequence ID" value="MFC4346385.1"/>
    <property type="molecule type" value="Genomic_DNA"/>
</dbReference>
<dbReference type="EC" id="3.5.2.17" evidence="7"/>
<comment type="subunit">
    <text evidence="4 7">Homotetramer.</text>
</comment>
<dbReference type="Proteomes" id="UP001595776">
    <property type="component" value="Unassembled WGS sequence"/>
</dbReference>
<name>A0ABV8U5I1_9PROT</name>
<evidence type="ECO:0000313" key="10">
    <source>
        <dbReference type="Proteomes" id="UP001595776"/>
    </source>
</evidence>
<dbReference type="PRINTS" id="PR00189">
    <property type="entry name" value="TRNSTHYRETIN"/>
</dbReference>
<evidence type="ECO:0000256" key="3">
    <source>
        <dbReference type="ARBA" id="ARBA00009850"/>
    </source>
</evidence>
<accession>A0ABV8U5I1</accession>
<protein>
    <recommendedName>
        <fullName evidence="7">5-hydroxyisourate hydrolase</fullName>
        <shortName evidence="7">HIU hydrolase</shortName>
        <shortName evidence="7">HIUHase</shortName>
        <ecNumber evidence="7">3.5.2.17</ecNumber>
    </recommendedName>
</protein>
<dbReference type="InterPro" id="IPR023418">
    <property type="entry name" value="Thyroxine_BS"/>
</dbReference>
<keyword evidence="6 7" id="KW-0378">Hydrolase</keyword>
<sequence>MGRLTTHVLDTANGCPGEGIHIKLYALKSDGMTLLREAVTNNDGRVDAPLLEGADFAKGEYLLEFAAGDYFRARGTGLSDPAFLDVVPIRFGVADAGAHYHVPLLISPFGYSTYRGS</sequence>
<comment type="function">
    <text evidence="2">Catalyzes the hydrolysis of 5-hydroxyisourate (HIU) to 2-oxo-4-hydroxy-4-carboxy-5-ureidoimidazoline (OHCU).</text>
</comment>
<comment type="caution">
    <text evidence="9">The sequence shown here is derived from an EMBL/GenBank/DDBJ whole genome shotgun (WGS) entry which is preliminary data.</text>
</comment>
<dbReference type="PANTHER" id="PTHR10395:SF7">
    <property type="entry name" value="5-HYDROXYISOURATE HYDROLASE"/>
    <property type="match status" value="1"/>
</dbReference>
<dbReference type="InterPro" id="IPR014306">
    <property type="entry name" value="Hydroxyisourate_hydrolase"/>
</dbReference>
<dbReference type="NCBIfam" id="TIGR02962">
    <property type="entry name" value="hdxy_isourate"/>
    <property type="match status" value="1"/>
</dbReference>
<dbReference type="SUPFAM" id="SSF49472">
    <property type="entry name" value="Transthyretin (synonym: prealbumin)"/>
    <property type="match status" value="1"/>
</dbReference>
<keyword evidence="10" id="KW-1185">Reference proteome</keyword>
<dbReference type="InterPro" id="IPR000895">
    <property type="entry name" value="Transthyretin/HIU_hydrolase"/>
</dbReference>
<comment type="catalytic activity">
    <reaction evidence="1 7">
        <text>5-hydroxyisourate + H2O = 5-hydroxy-2-oxo-4-ureido-2,5-dihydro-1H-imidazole-5-carboxylate + H(+)</text>
        <dbReference type="Rhea" id="RHEA:23736"/>
        <dbReference type="ChEBI" id="CHEBI:15377"/>
        <dbReference type="ChEBI" id="CHEBI:15378"/>
        <dbReference type="ChEBI" id="CHEBI:18072"/>
        <dbReference type="ChEBI" id="CHEBI:58639"/>
        <dbReference type="EC" id="3.5.2.17"/>
    </reaction>
</comment>
<proteinExistence type="inferred from homology"/>
<evidence type="ECO:0000256" key="5">
    <source>
        <dbReference type="ARBA" id="ARBA00022631"/>
    </source>
</evidence>
<evidence type="ECO:0000313" key="9">
    <source>
        <dbReference type="EMBL" id="MFC4346385.1"/>
    </source>
</evidence>
<dbReference type="Pfam" id="PF00576">
    <property type="entry name" value="Transthyretin"/>
    <property type="match status" value="1"/>
</dbReference>
<dbReference type="InterPro" id="IPR036817">
    <property type="entry name" value="Transthyretin/HIU_hydrolase_sf"/>
</dbReference>
<dbReference type="PROSITE" id="PS00768">
    <property type="entry name" value="TRANSTHYRETIN_1"/>
    <property type="match status" value="1"/>
</dbReference>
<dbReference type="PANTHER" id="PTHR10395">
    <property type="entry name" value="URICASE AND TRANSTHYRETIN-RELATED"/>
    <property type="match status" value="1"/>
</dbReference>
<comment type="similarity">
    <text evidence="3 7">Belongs to the transthyretin family. 5-hydroxyisourate hydrolase subfamily.</text>
</comment>
<feature type="domain" description="Transthyretin/hydroxyisourate hydrolase" evidence="8">
    <location>
        <begin position="4"/>
        <end position="116"/>
    </location>
</feature>
<evidence type="ECO:0000256" key="7">
    <source>
        <dbReference type="RuleBase" id="RU361270"/>
    </source>
</evidence>
<dbReference type="GO" id="GO:0033971">
    <property type="term" value="F:hydroxyisourate hydrolase activity"/>
    <property type="evidence" value="ECO:0007669"/>
    <property type="project" value="UniProtKB-EC"/>
</dbReference>
<keyword evidence="5 7" id="KW-0659">Purine metabolism</keyword>
<reference evidence="10" key="1">
    <citation type="journal article" date="2019" name="Int. J. Syst. Evol. Microbiol.">
        <title>The Global Catalogue of Microorganisms (GCM) 10K type strain sequencing project: providing services to taxonomists for standard genome sequencing and annotation.</title>
        <authorList>
            <consortium name="The Broad Institute Genomics Platform"/>
            <consortium name="The Broad Institute Genome Sequencing Center for Infectious Disease"/>
            <person name="Wu L."/>
            <person name="Ma J."/>
        </authorList>
    </citation>
    <scope>NUCLEOTIDE SEQUENCE [LARGE SCALE GENOMIC DNA]</scope>
    <source>
        <strain evidence="10">CGMCC 1.15304</strain>
    </source>
</reference>
<evidence type="ECO:0000256" key="6">
    <source>
        <dbReference type="ARBA" id="ARBA00022801"/>
    </source>
</evidence>
<evidence type="ECO:0000256" key="1">
    <source>
        <dbReference type="ARBA" id="ARBA00001043"/>
    </source>
</evidence>
<organism evidence="9 10">
    <name type="scientific">Kordiimonas lipolytica</name>
    <dbReference type="NCBI Taxonomy" id="1662421"/>
    <lineage>
        <taxon>Bacteria</taxon>
        <taxon>Pseudomonadati</taxon>
        <taxon>Pseudomonadota</taxon>
        <taxon>Alphaproteobacteria</taxon>
        <taxon>Kordiimonadales</taxon>
        <taxon>Kordiimonadaceae</taxon>
        <taxon>Kordiimonas</taxon>
    </lineage>
</organism>